<name>A0ABQ5D0K3_9ASTR</name>
<feature type="region of interest" description="Disordered" evidence="1">
    <location>
        <begin position="102"/>
        <end position="148"/>
    </location>
</feature>
<sequence length="192" mass="22272">MEESILAESSLSIMLKTGLRYSIQPSMPLGLQIPEEECQGKEVSLAHLKDMAQMRWDIAFGIRRVTRSYEAEMSHLMRTLFMKPILQHILFRNHSKPKWELMSEGSKNSESFEDSGRSNEEDSNDETSSKKEGFKTPHVRRSSRESKAPVRLHVMDPHMYELDLVIGEVWMIEVDLDDQDRLTKSIFDVVEK</sequence>
<gene>
    <name evidence="2" type="ORF">Tco_0923235</name>
</gene>
<evidence type="ECO:0000256" key="1">
    <source>
        <dbReference type="SAM" id="MobiDB-lite"/>
    </source>
</evidence>
<proteinExistence type="predicted"/>
<accession>A0ABQ5D0K3</accession>
<evidence type="ECO:0000313" key="3">
    <source>
        <dbReference type="Proteomes" id="UP001151760"/>
    </source>
</evidence>
<dbReference type="Proteomes" id="UP001151760">
    <property type="component" value="Unassembled WGS sequence"/>
</dbReference>
<keyword evidence="3" id="KW-1185">Reference proteome</keyword>
<evidence type="ECO:0000313" key="2">
    <source>
        <dbReference type="EMBL" id="GJT32816.1"/>
    </source>
</evidence>
<reference evidence="2" key="1">
    <citation type="journal article" date="2022" name="Int. J. Mol. Sci.">
        <title>Draft Genome of Tanacetum Coccineum: Genomic Comparison of Closely Related Tanacetum-Family Plants.</title>
        <authorList>
            <person name="Yamashiro T."/>
            <person name="Shiraishi A."/>
            <person name="Nakayama K."/>
            <person name="Satake H."/>
        </authorList>
    </citation>
    <scope>NUCLEOTIDE SEQUENCE</scope>
</reference>
<organism evidence="2 3">
    <name type="scientific">Tanacetum coccineum</name>
    <dbReference type="NCBI Taxonomy" id="301880"/>
    <lineage>
        <taxon>Eukaryota</taxon>
        <taxon>Viridiplantae</taxon>
        <taxon>Streptophyta</taxon>
        <taxon>Embryophyta</taxon>
        <taxon>Tracheophyta</taxon>
        <taxon>Spermatophyta</taxon>
        <taxon>Magnoliopsida</taxon>
        <taxon>eudicotyledons</taxon>
        <taxon>Gunneridae</taxon>
        <taxon>Pentapetalae</taxon>
        <taxon>asterids</taxon>
        <taxon>campanulids</taxon>
        <taxon>Asterales</taxon>
        <taxon>Asteraceae</taxon>
        <taxon>Asteroideae</taxon>
        <taxon>Anthemideae</taxon>
        <taxon>Anthemidinae</taxon>
        <taxon>Tanacetum</taxon>
    </lineage>
</organism>
<dbReference type="EMBL" id="BQNB010014823">
    <property type="protein sequence ID" value="GJT32816.1"/>
    <property type="molecule type" value="Genomic_DNA"/>
</dbReference>
<comment type="caution">
    <text evidence="2">The sequence shown here is derived from an EMBL/GenBank/DDBJ whole genome shotgun (WGS) entry which is preliminary data.</text>
</comment>
<reference evidence="2" key="2">
    <citation type="submission" date="2022-01" db="EMBL/GenBank/DDBJ databases">
        <authorList>
            <person name="Yamashiro T."/>
            <person name="Shiraishi A."/>
            <person name="Satake H."/>
            <person name="Nakayama K."/>
        </authorList>
    </citation>
    <scope>NUCLEOTIDE SEQUENCE</scope>
</reference>
<protein>
    <submittedName>
        <fullName evidence="2">Uncharacterized protein</fullName>
    </submittedName>
</protein>